<sequence>MENGFQIKQRIQRAQVALTNRPRQPFLSRVVKTGPLVATTRTASLPCILFFMQKRTLLAVAQMQKRHGRSGPTASDVDALKRIFARPDGDPKDIGARIHQETPLDGAHLLKKERTRKAVSIARRPPRGKTYPPSLYHSEPLWAVQVGDFFYGLTLYASADMIVPGSSVAQLTMITHGIEPVFVVGHTHLEYHEIFDAISRVAVVFGVKDGPHTLYWHSVDFLKTAAEAVCAADGGCVWDAVDLDEATVRAGLFGACAHAYDAGNFSPSDATSACPRTRSAARIRAHWPPVIDPERDAIMPLCLLS</sequence>
<evidence type="ECO:0000313" key="1">
    <source>
        <dbReference type="EMBL" id="AGO83130.2"/>
    </source>
</evidence>
<proteinExistence type="predicted"/>
<protein>
    <submittedName>
        <fullName evidence="1">Uncharacterized protein</fullName>
    </submittedName>
</protein>
<dbReference type="KEGG" id="vg:16512541"/>
<name>S4VUP8_9VIRU</name>
<dbReference type="Proteomes" id="UP000201566">
    <property type="component" value="Segment"/>
</dbReference>
<organism evidence="1 2">
    <name type="scientific">Pandoravirus dulcis</name>
    <dbReference type="NCBI Taxonomy" id="1349409"/>
    <lineage>
        <taxon>Viruses</taxon>
        <taxon>Pandoravirus</taxon>
    </lineage>
</organism>
<reference evidence="1 2" key="1">
    <citation type="journal article" date="2013" name="Science">
        <title>Pandoraviruses: amoeba viruses with genomes up to 2.5 Mb reaching that of parasitic eukaryotes.</title>
        <authorList>
            <person name="Philippe N."/>
            <person name="Legendre M."/>
            <person name="Doutre G."/>
            <person name="Coute Y."/>
            <person name="Poirot O."/>
            <person name="Lescot M."/>
            <person name="Arslan D."/>
            <person name="Seltzer V."/>
            <person name="Bertaux L."/>
            <person name="Bruley C."/>
            <person name="Garin J."/>
            <person name="Claverie J.M."/>
            <person name="Abergel C."/>
        </authorList>
    </citation>
    <scope>NUCLEOTIDE SEQUENCE [LARGE SCALE GENOMIC DNA]</scope>
    <source>
        <strain evidence="1">Melbourne</strain>
    </source>
</reference>
<evidence type="ECO:0000313" key="2">
    <source>
        <dbReference type="Proteomes" id="UP000201566"/>
    </source>
</evidence>
<dbReference type="GeneID" id="16512541"/>
<dbReference type="RefSeq" id="YP_008319799.2">
    <property type="nucleotide sequence ID" value="NC_021858.1"/>
</dbReference>
<gene>
    <name evidence="1" type="ORF">pdul_cds_899</name>
</gene>
<accession>S4VUP8</accession>
<dbReference type="EMBL" id="KC977570">
    <property type="protein sequence ID" value="AGO83130.2"/>
    <property type="molecule type" value="Genomic_DNA"/>
</dbReference>